<feature type="compositionally biased region" description="Polar residues" evidence="1">
    <location>
        <begin position="998"/>
        <end position="1010"/>
    </location>
</feature>
<name>A0A9P1GHH4_9DINO</name>
<dbReference type="EMBL" id="CAMXCT030004880">
    <property type="protein sequence ID" value="CAL4797974.1"/>
    <property type="molecule type" value="Genomic_DNA"/>
</dbReference>
<dbReference type="EMBL" id="CAMXCT010004880">
    <property type="protein sequence ID" value="CAI4010662.1"/>
    <property type="molecule type" value="Genomic_DNA"/>
</dbReference>
<evidence type="ECO:0000313" key="4">
    <source>
        <dbReference type="Proteomes" id="UP001152797"/>
    </source>
</evidence>
<feature type="compositionally biased region" description="Basic residues" evidence="1">
    <location>
        <begin position="668"/>
        <end position="686"/>
    </location>
</feature>
<accession>A0A9P1GHH4</accession>
<dbReference type="PANTHER" id="PTHR33050:SF7">
    <property type="entry name" value="RIBONUCLEASE H"/>
    <property type="match status" value="1"/>
</dbReference>
<dbReference type="GO" id="GO:0006310">
    <property type="term" value="P:DNA recombination"/>
    <property type="evidence" value="ECO:0007669"/>
    <property type="project" value="InterPro"/>
</dbReference>
<evidence type="ECO:0000313" key="2">
    <source>
        <dbReference type="EMBL" id="CAI4010662.1"/>
    </source>
</evidence>
<evidence type="ECO:0000256" key="1">
    <source>
        <dbReference type="SAM" id="MobiDB-lite"/>
    </source>
</evidence>
<dbReference type="InterPro" id="IPR052055">
    <property type="entry name" value="Hepadnavirus_pol/RT"/>
</dbReference>
<dbReference type="GO" id="GO:0015074">
    <property type="term" value="P:DNA integration"/>
    <property type="evidence" value="ECO:0007669"/>
    <property type="project" value="InterPro"/>
</dbReference>
<dbReference type="OrthoDB" id="446918at2759"/>
<comment type="caution">
    <text evidence="2">The sequence shown here is derived from an EMBL/GenBank/DDBJ whole genome shotgun (WGS) entry which is preliminary data.</text>
</comment>
<reference evidence="3 4" key="2">
    <citation type="submission" date="2024-05" db="EMBL/GenBank/DDBJ databases">
        <authorList>
            <person name="Chen Y."/>
            <person name="Shah S."/>
            <person name="Dougan E. K."/>
            <person name="Thang M."/>
            <person name="Chan C."/>
        </authorList>
    </citation>
    <scope>NUCLEOTIDE SEQUENCE [LARGE SCALE GENOMIC DNA]</scope>
</reference>
<dbReference type="Gene3D" id="1.10.443.10">
    <property type="entry name" value="Intergrase catalytic core"/>
    <property type="match status" value="1"/>
</dbReference>
<proteinExistence type="predicted"/>
<feature type="region of interest" description="Disordered" evidence="1">
    <location>
        <begin position="969"/>
        <end position="1044"/>
    </location>
</feature>
<gene>
    <name evidence="2" type="ORF">C1SCF055_LOCUS35910</name>
</gene>
<dbReference type="InterPro" id="IPR013762">
    <property type="entry name" value="Integrase-like_cat_sf"/>
</dbReference>
<dbReference type="Proteomes" id="UP001152797">
    <property type="component" value="Unassembled WGS sequence"/>
</dbReference>
<evidence type="ECO:0000313" key="3">
    <source>
        <dbReference type="EMBL" id="CAL4797974.1"/>
    </source>
</evidence>
<protein>
    <submittedName>
        <fullName evidence="3">CCHC-type domain-containing protein</fullName>
    </submittedName>
</protein>
<reference evidence="2" key="1">
    <citation type="submission" date="2022-10" db="EMBL/GenBank/DDBJ databases">
        <authorList>
            <person name="Chen Y."/>
            <person name="Dougan E. K."/>
            <person name="Chan C."/>
            <person name="Rhodes N."/>
            <person name="Thang M."/>
        </authorList>
    </citation>
    <scope>NUCLEOTIDE SEQUENCE</scope>
</reference>
<keyword evidence="4" id="KW-1185">Reference proteome</keyword>
<dbReference type="EMBL" id="CAMXCT020004880">
    <property type="protein sequence ID" value="CAL1164037.1"/>
    <property type="molecule type" value="Genomic_DNA"/>
</dbReference>
<dbReference type="GO" id="GO:0003677">
    <property type="term" value="F:DNA binding"/>
    <property type="evidence" value="ECO:0007669"/>
    <property type="project" value="InterPro"/>
</dbReference>
<feature type="region of interest" description="Disordered" evidence="1">
    <location>
        <begin position="459"/>
        <end position="485"/>
    </location>
</feature>
<sequence length="1773" mass="197263">MLGLASLEGQLAKRAKTGNTARADEEDRSKKKWALHLAEIIVEAKLPAVAAFTGLPNANARISEDQLWLESVKSWTAELSRDAPPRRQADLYTVAIAVSSELTLANEAAPLGQRFYSFVLLLLLWGTMRCDDLQNVDPASLELSQLGLRFVLRRTKTSGPGKPVGELQGFIARDISLSGVDWLRLGMELLEEEELNFPRDFFAIGFAHEWDKPERSFLEPEGLATMLRKLLLTLPAVGRKISGLSLIQGTMLISPEMGSFWTGHSARHTLPSWAAAAGVGKEDRDYLGRWSYAKHGSQDYVLTSRQVVHRIQRAVCKFILEGLPQPGLVEEELMERIKSFAVKVNAGPLTTARKHAVLVWTLAGSAWHLGGEFPLLDTGPVAAPMEVAPETESFEPQDPDVLPEAPYFITICRKTHFRRLHVSKSCAVRQERCLVTQPVYSLSGDVADAVCKLCKPKLTEGQQGPDSSSSSSSSRKQRAMNAPAGVTENDMRAFLHDRVEADLAYILQENGVPLALQYNLTQVFGQLRRFSAIADTRQGVRQALREDLQVQENSLQNRAAVAGVVAAWEASREYAAKQAELKAEARFLGVARPVTQTDRAAMRAAYIATHGEIEETYEPSDDYLSSKIEELEAHEPVASYLNEVTSKKTAKTMGIQTSFPGGNGPPNKWHKGTGKKGGKGKSKQRQGGKGGSEHSMVSFTDDNRQICFAYNAQGCKGGCGRVHVRRLKELDIELHHSHDLSKTELWDDLFKDIDQGLVDVLLVSPPCNTFSRARHHFRQGGPRPLRSATWPLGFPWLRMTDQETVQTANFFIFQCLEAAKRMHAQGRFYWWEHPEDLGKTRAGDYPASIWQLQALRQLVQATQAASWAIHQCIFGAPTSKPTRLISNLPNCLQHGVNWATFDEAGFYTGPLGKCPHISHPPLLGFNVELQKWNTADSAAYPEEMCKSIALDIISALPQCMAAQGVHDTATAPTTDTPTTTALPTAKTPATTSTNPSTVIQDTTSTTSSTALHRGKGPVSGPTGFSEPANGETENEGNKPHGEIWISSGEDQIAGSGQMQEDMVFDSTTSSCFGQPIICRYESCKKEFTDGFGLCSPGRWLPGARNYLAKGDWGLAEGSISLGTWAKQQSPFGPEQLQTLRKKIATLLRPGDEDALLVQPPRQPFFLYLLAESLRELDDPDWEILVQGEECFAKGVPLGVETELPRTPQVFRRREKFRQLDITDFQPDMKNYATAELSSEELEAHFRKDELLGRMLPTTLAEAKMEYGEEAVLIAAMGAIQKPDGSVRPLHDGTHGIGLNNKIKILDRLEVPGPEEIIELVALAAESREAAFCLSADISQAHRCVLIRKADWARLACRSKSDSRTLWLNCVGTFGVSSAAYWWTRLFACVGRWVLRILDRRQTMQLAYVDDVHLLCLGPQKFVALWLSILAYEIMGTPFAYHKFRGGLNVEYVGYQMEYDRQVAGISKKRAEWVIKWIDDAERNGWMVQGRSFIEFTGRLSFVARVVTWIKPFLAPLFAWTSVLARGTVTRVPTLVFISLRFLRRQIQHHGHWVNVLAPWQSPSEAFRTDAKCEDGRIVLAGWSLEAGVEDLKRSSWFCLEVYPTDLPMFFKEDGSSQWCSTAAELMASYAAACAFGYLKGEKRVKNLKLAITGGTDNKSNQSLQNKNMSTKWPLLAVHMQVSAELLSCGTRMKLRWRPREQNVPADSLTNQDFSLFESDNRIPITLGDLPLELLKELCSARDEFVEARDGQVGLRLVEGRQTKRQKMANKTVW</sequence>
<dbReference type="PANTHER" id="PTHR33050">
    <property type="entry name" value="REVERSE TRANSCRIPTASE DOMAIN-CONTAINING PROTEIN"/>
    <property type="match status" value="1"/>
</dbReference>
<organism evidence="2">
    <name type="scientific">Cladocopium goreaui</name>
    <dbReference type="NCBI Taxonomy" id="2562237"/>
    <lineage>
        <taxon>Eukaryota</taxon>
        <taxon>Sar</taxon>
        <taxon>Alveolata</taxon>
        <taxon>Dinophyceae</taxon>
        <taxon>Suessiales</taxon>
        <taxon>Symbiodiniaceae</taxon>
        <taxon>Cladocopium</taxon>
    </lineage>
</organism>
<feature type="compositionally biased region" description="Low complexity" evidence="1">
    <location>
        <begin position="969"/>
        <end position="997"/>
    </location>
</feature>
<feature type="region of interest" description="Disordered" evidence="1">
    <location>
        <begin position="655"/>
        <end position="696"/>
    </location>
</feature>